<feature type="domain" description="ABC transmembrane type-2" evidence="6">
    <location>
        <begin position="19"/>
        <end position="251"/>
    </location>
</feature>
<dbReference type="PRINTS" id="PR00164">
    <property type="entry name" value="ABC2TRNSPORT"/>
</dbReference>
<comment type="caution">
    <text evidence="7">The sequence shown here is derived from an EMBL/GenBank/DDBJ whole genome shotgun (WGS) entry which is preliminary data.</text>
</comment>
<evidence type="ECO:0000313" key="8">
    <source>
        <dbReference type="Proteomes" id="UP000028059"/>
    </source>
</evidence>
<evidence type="ECO:0000256" key="3">
    <source>
        <dbReference type="ARBA" id="ARBA00022989"/>
    </source>
</evidence>
<dbReference type="GO" id="GO:0140359">
    <property type="term" value="F:ABC-type transporter activity"/>
    <property type="evidence" value="ECO:0007669"/>
    <property type="project" value="InterPro"/>
</dbReference>
<keyword evidence="3 5" id="KW-1133">Transmembrane helix</keyword>
<feature type="transmembrane region" description="Helical" evidence="5">
    <location>
        <begin position="101"/>
        <end position="128"/>
    </location>
</feature>
<gene>
    <name evidence="7" type="primary">nodJ</name>
    <name evidence="7" type="ORF">AAA799N04_00104</name>
</gene>
<dbReference type="InterPro" id="IPR047817">
    <property type="entry name" value="ABC2_TM_bact-type"/>
</dbReference>
<dbReference type="EMBL" id="JOKN01000001">
    <property type="protein sequence ID" value="KEQ57422.1"/>
    <property type="molecule type" value="Genomic_DNA"/>
</dbReference>
<dbReference type="PATRIC" id="fig|1502293.3.peg.99"/>
<dbReference type="PANTHER" id="PTHR43229">
    <property type="entry name" value="NODULATION PROTEIN J"/>
    <property type="match status" value="1"/>
</dbReference>
<evidence type="ECO:0000256" key="2">
    <source>
        <dbReference type="ARBA" id="ARBA00022692"/>
    </source>
</evidence>
<accession>A0A081RQE9</accession>
<feature type="transmembrane region" description="Helical" evidence="5">
    <location>
        <begin position="134"/>
        <end position="160"/>
    </location>
</feature>
<dbReference type="PIRSF" id="PIRSF006648">
    <property type="entry name" value="DrrB"/>
    <property type="match status" value="1"/>
</dbReference>
<proteinExistence type="predicted"/>
<evidence type="ECO:0000313" key="7">
    <source>
        <dbReference type="EMBL" id="KEQ57422.1"/>
    </source>
</evidence>
<keyword evidence="8" id="KW-1185">Reference proteome</keyword>
<dbReference type="AlphaFoldDB" id="A0A081RQE9"/>
<feature type="transmembrane region" description="Helical" evidence="5">
    <location>
        <begin position="225"/>
        <end position="248"/>
    </location>
</feature>
<dbReference type="GO" id="GO:0043190">
    <property type="term" value="C:ATP-binding cassette (ABC) transporter complex"/>
    <property type="evidence" value="ECO:0007669"/>
    <property type="project" value="InterPro"/>
</dbReference>
<evidence type="ECO:0000256" key="5">
    <source>
        <dbReference type="SAM" id="Phobius"/>
    </source>
</evidence>
<dbReference type="InterPro" id="IPR000412">
    <property type="entry name" value="ABC_2_transport"/>
</dbReference>
<dbReference type="PROSITE" id="PS51012">
    <property type="entry name" value="ABC_TM2"/>
    <property type="match status" value="1"/>
</dbReference>
<comment type="subcellular location">
    <subcellularLocation>
        <location evidence="1">Membrane</location>
        <topology evidence="1">Multi-pass membrane protein</topology>
    </subcellularLocation>
</comment>
<dbReference type="InterPro" id="IPR013525">
    <property type="entry name" value="ABC2_TM"/>
</dbReference>
<evidence type="ECO:0000256" key="1">
    <source>
        <dbReference type="ARBA" id="ARBA00004141"/>
    </source>
</evidence>
<reference evidence="7 8" key="1">
    <citation type="submission" date="2014-06" db="EMBL/GenBank/DDBJ databases">
        <authorList>
            <person name="Ngugi D.K."/>
            <person name="Blom J."/>
            <person name="Alam I."/>
            <person name="Rashid M."/>
            <person name="Ba Alawi W."/>
            <person name="Zhang G."/>
            <person name="Hikmawan T."/>
            <person name="Guan Y."/>
            <person name="Antunes A."/>
            <person name="Siam R."/>
            <person name="ElDorry H."/>
            <person name="Bajic V."/>
            <person name="Stingl U."/>
        </authorList>
    </citation>
    <scope>NUCLEOTIDE SEQUENCE [LARGE SCALE GENOMIC DNA]</scope>
    <source>
        <strain evidence="7">SCGC AAA799-N04</strain>
    </source>
</reference>
<keyword evidence="2 5" id="KW-0812">Transmembrane</keyword>
<dbReference type="Pfam" id="PF01061">
    <property type="entry name" value="ABC2_membrane"/>
    <property type="match status" value="1"/>
</dbReference>
<dbReference type="PANTHER" id="PTHR43229:SF2">
    <property type="entry name" value="NODULATION PROTEIN J"/>
    <property type="match status" value="1"/>
</dbReference>
<feature type="transmembrane region" description="Helical" evidence="5">
    <location>
        <begin position="172"/>
        <end position="191"/>
    </location>
</feature>
<organism evidence="7 8">
    <name type="scientific">Marine Group I thaumarchaeote SCGC AAA799-N04</name>
    <dbReference type="NCBI Taxonomy" id="1502293"/>
    <lineage>
        <taxon>Archaea</taxon>
        <taxon>Nitrososphaerota</taxon>
        <taxon>Marine Group I</taxon>
    </lineage>
</organism>
<feature type="transmembrane region" description="Helical" evidence="5">
    <location>
        <begin position="55"/>
        <end position="80"/>
    </location>
</feature>
<sequence>MHPIIRLVNRNITISLNPGFLIWQVIFPLIYIFVAGFAYAPLIQHVPFGAKELDYPAFLASGMIGFNIMNSTLVSGIIIWNDRRHGMFEQIMSGPFTRSHYILSNICTIGIIGLVSASLIALVGYPVFFESVEFSIITIPVIVFGAITGSVLFGSLASIISTRLRSSEGFNVIINTVFLFFAFVSSAFYPAENVPEPLRTAFYLNPLTYLVDVIRAGIFGNITEFVIVEMLVLVGIASILFVIASKLLTKLDF</sequence>
<dbReference type="InterPro" id="IPR051784">
    <property type="entry name" value="Nod_factor_ABC_transporter"/>
</dbReference>
<dbReference type="Proteomes" id="UP000028059">
    <property type="component" value="Unassembled WGS sequence"/>
</dbReference>
<evidence type="ECO:0000256" key="4">
    <source>
        <dbReference type="ARBA" id="ARBA00023136"/>
    </source>
</evidence>
<evidence type="ECO:0000259" key="6">
    <source>
        <dbReference type="PROSITE" id="PS51012"/>
    </source>
</evidence>
<keyword evidence="4 5" id="KW-0472">Membrane</keyword>
<feature type="transmembrane region" description="Helical" evidence="5">
    <location>
        <begin position="20"/>
        <end position="43"/>
    </location>
</feature>
<protein>
    <submittedName>
        <fullName evidence="7">Nodulation protein J</fullName>
    </submittedName>
</protein>
<name>A0A081RQE9_9ARCH</name>